<evidence type="ECO:0000313" key="3">
    <source>
        <dbReference type="Proteomes" id="UP001485043"/>
    </source>
</evidence>
<dbReference type="Proteomes" id="UP001485043">
    <property type="component" value="Unassembled WGS sequence"/>
</dbReference>
<keyword evidence="3" id="KW-1185">Reference proteome</keyword>
<gene>
    <name evidence="2" type="ORF">WJX84_000390</name>
</gene>
<evidence type="ECO:0008006" key="4">
    <source>
        <dbReference type="Google" id="ProtNLM"/>
    </source>
</evidence>
<accession>A0AAW1ST28</accession>
<name>A0AAW1ST28_9CHLO</name>
<reference evidence="2 3" key="1">
    <citation type="journal article" date="2024" name="Nat. Commun.">
        <title>Phylogenomics reveals the evolutionary origins of lichenization in chlorophyte algae.</title>
        <authorList>
            <person name="Puginier C."/>
            <person name="Libourel C."/>
            <person name="Otte J."/>
            <person name="Skaloud P."/>
            <person name="Haon M."/>
            <person name="Grisel S."/>
            <person name="Petersen M."/>
            <person name="Berrin J.G."/>
            <person name="Delaux P.M."/>
            <person name="Dal Grande F."/>
            <person name="Keller J."/>
        </authorList>
    </citation>
    <scope>NUCLEOTIDE SEQUENCE [LARGE SCALE GENOMIC DNA]</scope>
    <source>
        <strain evidence="2 3">SAG 2523</strain>
    </source>
</reference>
<feature type="region of interest" description="Disordered" evidence="1">
    <location>
        <begin position="47"/>
        <end position="91"/>
    </location>
</feature>
<protein>
    <recommendedName>
        <fullName evidence="4">FHA domain-containing protein</fullName>
    </recommendedName>
</protein>
<dbReference type="AlphaFoldDB" id="A0AAW1ST28"/>
<dbReference type="EMBL" id="JALJOV010000922">
    <property type="protein sequence ID" value="KAK9858443.1"/>
    <property type="molecule type" value="Genomic_DNA"/>
</dbReference>
<sequence>HWCISVLGKNGVSVNGKHYGPSGVCPLRTQDLINMGEQSFWFLLPRTESTPGAEGAGSKRKKTTTSRAKPAGEGAPRRKAPSKAKAAADAASARAVTLQQIPMLMYSGALWTAL</sequence>
<dbReference type="SUPFAM" id="SSF49879">
    <property type="entry name" value="SMAD/FHA domain"/>
    <property type="match status" value="1"/>
</dbReference>
<proteinExistence type="predicted"/>
<evidence type="ECO:0000256" key="1">
    <source>
        <dbReference type="SAM" id="MobiDB-lite"/>
    </source>
</evidence>
<feature type="non-terminal residue" evidence="2">
    <location>
        <position position="1"/>
    </location>
</feature>
<evidence type="ECO:0000313" key="2">
    <source>
        <dbReference type="EMBL" id="KAK9858443.1"/>
    </source>
</evidence>
<dbReference type="InterPro" id="IPR008984">
    <property type="entry name" value="SMAD_FHA_dom_sf"/>
</dbReference>
<organism evidence="2 3">
    <name type="scientific">Apatococcus fuscideae</name>
    <dbReference type="NCBI Taxonomy" id="2026836"/>
    <lineage>
        <taxon>Eukaryota</taxon>
        <taxon>Viridiplantae</taxon>
        <taxon>Chlorophyta</taxon>
        <taxon>core chlorophytes</taxon>
        <taxon>Trebouxiophyceae</taxon>
        <taxon>Chlorellales</taxon>
        <taxon>Chlorellaceae</taxon>
        <taxon>Apatococcus</taxon>
    </lineage>
</organism>
<comment type="caution">
    <text evidence="2">The sequence shown here is derived from an EMBL/GenBank/DDBJ whole genome shotgun (WGS) entry which is preliminary data.</text>
</comment>